<dbReference type="EMBL" id="JAMXFF010000063">
    <property type="protein sequence ID" value="MCT7969886.1"/>
    <property type="molecule type" value="Genomic_DNA"/>
</dbReference>
<evidence type="ECO:0000256" key="6">
    <source>
        <dbReference type="PROSITE-ProRule" id="PRU01362"/>
    </source>
</evidence>
<evidence type="ECO:0000256" key="5">
    <source>
        <dbReference type="ARBA" id="ARBA00023125"/>
    </source>
</evidence>
<dbReference type="Pfam" id="PF14487">
    <property type="entry name" value="DarT"/>
    <property type="match status" value="1"/>
</dbReference>
<comment type="caution">
    <text evidence="6">Lacks conserved residue(s) required for the propagation of feature annotation.</text>
</comment>
<keyword evidence="3" id="KW-0808">Transferase</keyword>
<comment type="similarity">
    <text evidence="6">Belongs to the DarT ADP-ribosyltransferase family.</text>
</comment>
<feature type="domain" description="DarT" evidence="7">
    <location>
        <begin position="578"/>
        <end position="768"/>
    </location>
</feature>
<keyword evidence="2" id="KW-0328">Glycosyltransferase</keyword>
<keyword evidence="5 6" id="KW-0238">DNA-binding</keyword>
<dbReference type="RefSeq" id="WP_368009326.1">
    <property type="nucleotide sequence ID" value="NZ_JAMXFF010000063.1"/>
</dbReference>
<keyword evidence="4" id="KW-0548">Nucleotidyltransferase</keyword>
<evidence type="ECO:0000256" key="4">
    <source>
        <dbReference type="ARBA" id="ARBA00022695"/>
    </source>
</evidence>
<proteinExistence type="inferred from homology"/>
<keyword evidence="1 6" id="KW-1277">Toxin-antitoxin system</keyword>
<sequence>MSKTALFKGWGTKQQDEHYKILECEDGECFAIHHSEIHLAEELKQGRFITFDIQGNEAKNLRPLREVGVIDSWNRKKYFGSAKILRNDAKFLQLFERSENGTAEVFFYINEATSGSQDIKRGDLVVFDIRKTYRRDQNKYRDDALNLKLLSPETDLEIIDNCVKSDNINVLLAVLRCSLNNSQYDRVVYSIAHIIANCSVLDKISLTSKLPEQIKENEKIITFLSDEKKLEFWIKQLNNPEQYEGAMVKITELLQGFTDTKRSSLLSIIPETAKQHPNIFAFLSNDEKLEFWIKQLNNPEEYKSAIKHIAELLQACADTKRSSLLSIVPGTATQHPKLFAFLVNKKKLEVWVKELKNFKEYESAIEQILKLLQGGFDNKQKQSSVTGKIIPLKNKQDTTIFSFLSDDEKIDFFVSQLQNPESYESAINGIAKILDQYPQKKSQSSNDVLNFLYCLLEDSKKNKFKDSNKSYDDFLRVINKLPESAKKHEKLFKYLPPEEKIKILSGALLVNLSKIETVISHYSLSNSERKSLIYQLPDWVKKAPSLQEYQVKIPPVCFRPDAAEAQQIRAFVAERGIEKIVHITRLSNLQNICDFGGILSLHHLDRHGIENNPFDGSKPEGIKYKNYVNCSLTYYNFFMLYGLVHKSSDKVVLFHIKTDFLWKRETEFCEFNAATNSGIHIESGWAKFQRLFKDEVTDRQGTQDRSNKPKNLPTCIQSEILIHDGIHIDDIVEVVVRNQLDIPSVRQSGWKGNVRCEPNLFQYRNEWYNRMGI</sequence>
<evidence type="ECO:0000313" key="9">
    <source>
        <dbReference type="Proteomes" id="UP001525890"/>
    </source>
</evidence>
<comment type="caution">
    <text evidence="8">The sequence shown here is derived from an EMBL/GenBank/DDBJ whole genome shotgun (WGS) entry which is preliminary data.</text>
</comment>
<keyword evidence="9" id="KW-1185">Reference proteome</keyword>
<evidence type="ECO:0000256" key="3">
    <source>
        <dbReference type="ARBA" id="ARBA00022679"/>
    </source>
</evidence>
<reference evidence="8 9" key="1">
    <citation type="journal article" date="2022" name="Front. Microbiol.">
        <title>High genomic differentiation and limited gene flow indicate recent cryptic speciation within the genus Laspinema (cyanobacteria).</title>
        <authorList>
            <person name="Stanojkovic A."/>
            <person name="Skoupy S."/>
            <person name="Skaloud P."/>
            <person name="Dvorak P."/>
        </authorList>
    </citation>
    <scope>NUCLEOTIDE SEQUENCE [LARGE SCALE GENOMIC DNA]</scope>
    <source>
        <strain evidence="8 9">D2a</strain>
    </source>
</reference>
<evidence type="ECO:0000256" key="2">
    <source>
        <dbReference type="ARBA" id="ARBA00022676"/>
    </source>
</evidence>
<dbReference type="PROSITE" id="PS52018">
    <property type="entry name" value="DART"/>
    <property type="match status" value="1"/>
</dbReference>
<evidence type="ECO:0000259" key="7">
    <source>
        <dbReference type="PROSITE" id="PS52018"/>
    </source>
</evidence>
<dbReference type="Proteomes" id="UP001525890">
    <property type="component" value="Unassembled WGS sequence"/>
</dbReference>
<gene>
    <name evidence="8" type="ORF">NG799_26575</name>
</gene>
<dbReference type="InterPro" id="IPR029494">
    <property type="entry name" value="DarT"/>
</dbReference>
<organism evidence="8 9">
    <name type="scientific">Laspinema palackyanum D2a</name>
    <dbReference type="NCBI Taxonomy" id="2953684"/>
    <lineage>
        <taxon>Bacteria</taxon>
        <taxon>Bacillati</taxon>
        <taxon>Cyanobacteriota</taxon>
        <taxon>Cyanophyceae</taxon>
        <taxon>Oscillatoriophycideae</taxon>
        <taxon>Oscillatoriales</taxon>
        <taxon>Laspinemataceae</taxon>
        <taxon>Laspinema</taxon>
        <taxon>Laspinema palackyanum</taxon>
    </lineage>
</organism>
<evidence type="ECO:0000313" key="8">
    <source>
        <dbReference type="EMBL" id="MCT7969886.1"/>
    </source>
</evidence>
<accession>A0ABT2N178</accession>
<name>A0ABT2N178_9CYAN</name>
<evidence type="ECO:0000256" key="1">
    <source>
        <dbReference type="ARBA" id="ARBA00022649"/>
    </source>
</evidence>
<protein>
    <submittedName>
        <fullName evidence="8">DarT ssDNA thymidine ADP-ribosyltransferase family protein</fullName>
    </submittedName>
</protein>